<dbReference type="Proteomes" id="UP001072034">
    <property type="component" value="Unassembled WGS sequence"/>
</dbReference>
<sequence length="224" mass="24257">MLVLAEEPRIDLIVRITGACGGDGAHAFALRRDEAGRWVEGDALGGAPHPVEVDLSEPDRISIVLRMDREYHLTAMRKRGSLFAGVEVSSLGERPYAVIALKGVERIPLPVENRDGTCLVIRSEGATVLGDFERRKNNEGSFFEGSELFWGSGRAKKVAKWYVECSLDCAMSVLAFEKGGAIKDATLWPAEDCWLGVERGAAGEAGHLICITSVPFSPLSGRIS</sequence>
<evidence type="ECO:0000313" key="2">
    <source>
        <dbReference type="Proteomes" id="UP001072034"/>
    </source>
</evidence>
<dbReference type="RefSeq" id="WP_268918294.1">
    <property type="nucleotide sequence ID" value="NZ_JAPTMY010000035.1"/>
</dbReference>
<comment type="caution">
    <text evidence="1">The sequence shown here is derived from an EMBL/GenBank/DDBJ whole genome shotgun (WGS) entry which is preliminary data.</text>
</comment>
<evidence type="ECO:0000313" key="1">
    <source>
        <dbReference type="EMBL" id="MCZ0858975.1"/>
    </source>
</evidence>
<accession>A0ABT4ICT2</accession>
<reference evidence="1" key="1">
    <citation type="submission" date="2022-10" db="EMBL/GenBank/DDBJ databases">
        <title>Genome sequence of Actinomyces israelii ATCC 10048.</title>
        <authorList>
            <person name="Watt R.M."/>
            <person name="Tong W.M."/>
        </authorList>
    </citation>
    <scope>NUCLEOTIDE SEQUENCE</scope>
    <source>
        <strain evidence="1">ATCC 10048</strain>
    </source>
</reference>
<keyword evidence="2" id="KW-1185">Reference proteome</keyword>
<gene>
    <name evidence="1" type="ORF">OHJ16_13090</name>
</gene>
<organism evidence="1 2">
    <name type="scientific">Actinomyces israelii</name>
    <dbReference type="NCBI Taxonomy" id="1659"/>
    <lineage>
        <taxon>Bacteria</taxon>
        <taxon>Bacillati</taxon>
        <taxon>Actinomycetota</taxon>
        <taxon>Actinomycetes</taxon>
        <taxon>Actinomycetales</taxon>
        <taxon>Actinomycetaceae</taxon>
        <taxon>Actinomyces</taxon>
    </lineage>
</organism>
<name>A0ABT4ICT2_9ACTO</name>
<dbReference type="EMBL" id="JAPTMY010000035">
    <property type="protein sequence ID" value="MCZ0858975.1"/>
    <property type="molecule type" value="Genomic_DNA"/>
</dbReference>
<proteinExistence type="predicted"/>
<protein>
    <submittedName>
        <fullName evidence="1">Uncharacterized protein</fullName>
    </submittedName>
</protein>